<sequence length="357" mass="39882">MEIKLIDTLFSIVLPFMFPFRMLLRLYSFCILLVDIAWVFVNAIYAVMQAGYELIRPPPLKSVRLETALVIGSGRGVGREIAIQLAELGAIVLCVDINKVFNEKTVECIKKRGGSATSYTCDITKKQNVQTLAAQVKKDLGFVSMLFYCCGIPSPRSLLTRPPQNIHDTLDLTLTSYFWLIDQFIPDMKAKNHGHIIALTSVAGLSYIKDQMPLSVAQFAVQGLAESLMEDLRMNKVNGVHVTLTHIYPFIVGDDSPDVKLRIPSYFGTITPREAASSILDSVRRNYPEASVPKHLLCLGHLLRILPRKATVLIRDLLDTAKCVYHSCLVLSFRPCIVLVRDRSSASFYGCVSQKKL</sequence>
<keyword evidence="2" id="KW-1185">Reference proteome</keyword>
<evidence type="ECO:0000313" key="1">
    <source>
        <dbReference type="EMBL" id="KAJ0182776.1"/>
    </source>
</evidence>
<evidence type="ECO:0000313" key="2">
    <source>
        <dbReference type="Proteomes" id="UP000824533"/>
    </source>
</evidence>
<reference evidence="1 2" key="1">
    <citation type="journal article" date="2021" name="Front. Genet.">
        <title>Chromosome-Level Genome Assembly Reveals Significant Gene Expansion in the Toll and IMD Signaling Pathways of Dendrolimus kikuchii.</title>
        <authorList>
            <person name="Zhou J."/>
            <person name="Wu P."/>
            <person name="Xiong Z."/>
            <person name="Liu N."/>
            <person name="Zhao N."/>
            <person name="Ji M."/>
            <person name="Qiu Y."/>
            <person name="Yang B."/>
        </authorList>
    </citation>
    <scope>NUCLEOTIDE SEQUENCE [LARGE SCALE GENOMIC DNA]</scope>
    <source>
        <strain evidence="1">Ann1</strain>
    </source>
</reference>
<proteinExistence type="predicted"/>
<protein>
    <submittedName>
        <fullName evidence="1">Uncharacterized protein</fullName>
    </submittedName>
</protein>
<organism evidence="1 2">
    <name type="scientific">Dendrolimus kikuchii</name>
    <dbReference type="NCBI Taxonomy" id="765133"/>
    <lineage>
        <taxon>Eukaryota</taxon>
        <taxon>Metazoa</taxon>
        <taxon>Ecdysozoa</taxon>
        <taxon>Arthropoda</taxon>
        <taxon>Hexapoda</taxon>
        <taxon>Insecta</taxon>
        <taxon>Pterygota</taxon>
        <taxon>Neoptera</taxon>
        <taxon>Endopterygota</taxon>
        <taxon>Lepidoptera</taxon>
        <taxon>Glossata</taxon>
        <taxon>Ditrysia</taxon>
        <taxon>Bombycoidea</taxon>
        <taxon>Lasiocampidae</taxon>
        <taxon>Dendrolimus</taxon>
    </lineage>
</organism>
<dbReference type="Proteomes" id="UP000824533">
    <property type="component" value="Linkage Group LG03"/>
</dbReference>
<dbReference type="EMBL" id="CM034389">
    <property type="protein sequence ID" value="KAJ0182776.1"/>
    <property type="molecule type" value="Genomic_DNA"/>
</dbReference>
<accession>A0ACC1DHC9</accession>
<name>A0ACC1DHC9_9NEOP</name>
<comment type="caution">
    <text evidence="1">The sequence shown here is derived from an EMBL/GenBank/DDBJ whole genome shotgun (WGS) entry which is preliminary data.</text>
</comment>
<gene>
    <name evidence="1" type="ORF">K1T71_002145</name>
</gene>